<evidence type="ECO:0000256" key="7">
    <source>
        <dbReference type="ARBA" id="ARBA00022822"/>
    </source>
</evidence>
<keyword evidence="3 12" id="KW-0028">Amino-acid biosynthesis</keyword>
<keyword evidence="4 12" id="KW-0328">Glycosyltransferase</keyword>
<dbReference type="AlphaFoldDB" id="A0A9J6ZDL9"/>
<dbReference type="Gene3D" id="1.20.970.10">
    <property type="entry name" value="Transferase, Pyrimidine Nucleoside Phosphorylase, Chain C"/>
    <property type="match status" value="1"/>
</dbReference>
<evidence type="ECO:0000256" key="6">
    <source>
        <dbReference type="ARBA" id="ARBA00022723"/>
    </source>
</evidence>
<evidence type="ECO:0000256" key="8">
    <source>
        <dbReference type="ARBA" id="ARBA00022842"/>
    </source>
</evidence>
<dbReference type="KEGG" id="plig:NAG76_20200"/>
<dbReference type="SUPFAM" id="SSF52418">
    <property type="entry name" value="Nucleoside phosphorylase/phosphoribosyltransferase catalytic domain"/>
    <property type="match status" value="1"/>
</dbReference>
<comment type="catalytic activity">
    <reaction evidence="10 12">
        <text>N-(5-phospho-beta-D-ribosyl)anthranilate + diphosphate = 5-phospho-alpha-D-ribose 1-diphosphate + anthranilate</text>
        <dbReference type="Rhea" id="RHEA:11768"/>
        <dbReference type="ChEBI" id="CHEBI:16567"/>
        <dbReference type="ChEBI" id="CHEBI:18277"/>
        <dbReference type="ChEBI" id="CHEBI:33019"/>
        <dbReference type="ChEBI" id="CHEBI:58017"/>
        <dbReference type="EC" id="2.4.2.18"/>
    </reaction>
</comment>
<evidence type="ECO:0000256" key="11">
    <source>
        <dbReference type="ARBA" id="ARBA00061188"/>
    </source>
</evidence>
<dbReference type="GO" id="GO:0000287">
    <property type="term" value="F:magnesium ion binding"/>
    <property type="evidence" value="ECO:0007669"/>
    <property type="project" value="UniProtKB-UniRule"/>
</dbReference>
<evidence type="ECO:0000256" key="1">
    <source>
        <dbReference type="ARBA" id="ARBA00004907"/>
    </source>
</evidence>
<comment type="pathway">
    <text evidence="1 12">Amino-acid biosynthesis; L-tryptophan biosynthesis; L-tryptophan from chorismate: step 2/5.</text>
</comment>
<feature type="binding site" evidence="12">
    <location>
        <position position="230"/>
    </location>
    <ligand>
        <name>Mg(2+)</name>
        <dbReference type="ChEBI" id="CHEBI:18420"/>
        <label>2</label>
    </ligand>
</feature>
<evidence type="ECO:0000256" key="9">
    <source>
        <dbReference type="ARBA" id="ARBA00023141"/>
    </source>
</evidence>
<comment type="similarity">
    <text evidence="12">Belongs to the anthranilate phosphoribosyltransferase family.</text>
</comment>
<comment type="cofactor">
    <cofactor evidence="12">
        <name>Mg(2+)</name>
        <dbReference type="ChEBI" id="CHEBI:18420"/>
    </cofactor>
    <text evidence="12">Binds 2 magnesium ions per monomer.</text>
</comment>
<dbReference type="GO" id="GO:0004048">
    <property type="term" value="F:anthranilate phosphoribosyltransferase activity"/>
    <property type="evidence" value="ECO:0007669"/>
    <property type="project" value="UniProtKB-UniRule"/>
</dbReference>
<keyword evidence="5 12" id="KW-0808">Transferase</keyword>
<protein>
    <recommendedName>
        <fullName evidence="12">Anthranilate phosphoribosyltransferase</fullName>
        <ecNumber evidence="12">2.4.2.18</ecNumber>
    </recommendedName>
</protein>
<dbReference type="GO" id="GO:0000162">
    <property type="term" value="P:L-tryptophan biosynthetic process"/>
    <property type="evidence" value="ECO:0007669"/>
    <property type="project" value="UniProtKB-UniRule"/>
</dbReference>
<proteinExistence type="inferred from homology"/>
<dbReference type="HAMAP" id="MF_00211">
    <property type="entry name" value="TrpD"/>
    <property type="match status" value="1"/>
</dbReference>
<evidence type="ECO:0000256" key="5">
    <source>
        <dbReference type="ARBA" id="ARBA00022679"/>
    </source>
</evidence>
<keyword evidence="8 12" id="KW-0460">Magnesium</keyword>
<feature type="binding site" evidence="12">
    <location>
        <begin position="88"/>
        <end position="89"/>
    </location>
    <ligand>
        <name>5-phospho-alpha-D-ribose 1-diphosphate</name>
        <dbReference type="ChEBI" id="CHEBI:58017"/>
    </ligand>
</feature>
<dbReference type="InterPro" id="IPR036320">
    <property type="entry name" value="Glycosyl_Trfase_fam3_N_dom_sf"/>
</dbReference>
<dbReference type="Pfam" id="PF02885">
    <property type="entry name" value="Glycos_trans_3N"/>
    <property type="match status" value="1"/>
</dbReference>
<dbReference type="NCBIfam" id="TIGR01245">
    <property type="entry name" value="trpD"/>
    <property type="match status" value="1"/>
</dbReference>
<comment type="function">
    <text evidence="12">Catalyzes the transfer of the phosphoribosyl group of 5-phosphorylribose-1-pyrophosphate (PRPP) to anthranilate to yield N-(5'-phosphoribosyl)-anthranilate (PRA).</text>
</comment>
<evidence type="ECO:0000256" key="2">
    <source>
        <dbReference type="ARBA" id="ARBA00011738"/>
    </source>
</evidence>
<feature type="binding site" evidence="12">
    <location>
        <position position="231"/>
    </location>
    <ligand>
        <name>Mg(2+)</name>
        <dbReference type="ChEBI" id="CHEBI:18420"/>
        <label>1</label>
    </ligand>
</feature>
<dbReference type="PANTHER" id="PTHR43285:SF2">
    <property type="entry name" value="ANTHRANILATE PHOSPHORIBOSYLTRANSFERASE"/>
    <property type="match status" value="1"/>
</dbReference>
<sequence length="347" mass="36377">MSEAISMQQAIAKLVSSNDLSRAEAQSVMTQIMNGEATSAQIGAAAIALRMKGETKDEITGLAEVMRSFSNHVDSHQSGLLDTCGTGGSGISKFNISTASSLIAAAAGITVAKHGNRAMSGKSGSADVLEALGVNINVTPEQAKACLDEVGICFMFAQLYHPSLKHAAGPRKEIGTRTIFNMLGPLTNPAGADRQLLGLYDASKTEIIAEVLRELGITRALVVSSFDGLDEISISSSTKVSELKDGSVTTYHISPEQLGLVTRPLSDVLGGEPAQNAQIIREIFDGTRRDGYRDIVLANAGACIYLGGLSNTHAEGVKIAAEIIDSGKAALKLDQLIQKTGELNYVS</sequence>
<dbReference type="PANTHER" id="PTHR43285">
    <property type="entry name" value="ANTHRANILATE PHOSPHORIBOSYLTRANSFERASE"/>
    <property type="match status" value="1"/>
</dbReference>
<dbReference type="FunFam" id="1.20.970.10:FF:000006">
    <property type="entry name" value="Anthranilate phosphoribosyltransferase"/>
    <property type="match status" value="1"/>
</dbReference>
<evidence type="ECO:0000313" key="15">
    <source>
        <dbReference type="EMBL" id="URN94119.1"/>
    </source>
</evidence>
<feature type="binding site" evidence="12">
    <location>
        <position position="125"/>
    </location>
    <ligand>
        <name>5-phospho-alpha-D-ribose 1-diphosphate</name>
        <dbReference type="ChEBI" id="CHEBI:58017"/>
    </ligand>
</feature>
<feature type="binding site" evidence="12">
    <location>
        <position position="85"/>
    </location>
    <ligand>
        <name>anthranilate</name>
        <dbReference type="ChEBI" id="CHEBI:16567"/>
        <label>1</label>
    </ligand>
</feature>
<dbReference type="InterPro" id="IPR035902">
    <property type="entry name" value="Nuc_phospho_transferase"/>
</dbReference>
<feature type="binding site" evidence="12">
    <location>
        <position position="116"/>
    </location>
    <ligand>
        <name>anthranilate</name>
        <dbReference type="ChEBI" id="CHEBI:16567"/>
        <label>1</label>
    </ligand>
</feature>
<dbReference type="EC" id="2.4.2.18" evidence="12"/>
<dbReference type="Pfam" id="PF00591">
    <property type="entry name" value="Glycos_transf_3"/>
    <property type="match status" value="1"/>
</dbReference>
<feature type="domain" description="Glycosyl transferase family 3" evidence="13">
    <location>
        <begin position="79"/>
        <end position="330"/>
    </location>
</feature>
<feature type="binding site" evidence="12">
    <location>
        <position position="231"/>
    </location>
    <ligand>
        <name>Mg(2+)</name>
        <dbReference type="ChEBI" id="CHEBI:18420"/>
        <label>2</label>
    </ligand>
</feature>
<evidence type="ECO:0000256" key="3">
    <source>
        <dbReference type="ARBA" id="ARBA00022605"/>
    </source>
</evidence>
<evidence type="ECO:0000256" key="4">
    <source>
        <dbReference type="ARBA" id="ARBA00022676"/>
    </source>
</evidence>
<name>A0A9J6ZDL9_9BACL</name>
<feature type="binding site" evidence="12">
    <location>
        <position position="97"/>
    </location>
    <ligand>
        <name>Mg(2+)</name>
        <dbReference type="ChEBI" id="CHEBI:18420"/>
        <label>1</label>
    </ligand>
</feature>
<dbReference type="EMBL" id="CP097899">
    <property type="protein sequence ID" value="URN94119.1"/>
    <property type="molecule type" value="Genomic_DNA"/>
</dbReference>
<evidence type="ECO:0000313" key="16">
    <source>
        <dbReference type="Proteomes" id="UP001056756"/>
    </source>
</evidence>
<evidence type="ECO:0000259" key="14">
    <source>
        <dbReference type="Pfam" id="PF02885"/>
    </source>
</evidence>
<dbReference type="FunFam" id="3.40.1030.10:FF:000002">
    <property type="entry name" value="Anthranilate phosphoribosyltransferase"/>
    <property type="match status" value="1"/>
</dbReference>
<reference evidence="15" key="1">
    <citation type="submission" date="2022-05" db="EMBL/GenBank/DDBJ databases">
        <title>Novel bacterial taxa in a minimal lignocellulolytic consortium and its capacity to transform plastics disclosed by genome-resolved metagenomics.</title>
        <authorList>
            <person name="Rodriguez C.A.D."/>
            <person name="Diaz-Garcia L."/>
            <person name="Herrera K."/>
            <person name="Tarazona N.A."/>
            <person name="Sproer C."/>
            <person name="Overmann J."/>
            <person name="Jimenez D.J."/>
        </authorList>
    </citation>
    <scope>NUCLEOTIDE SEQUENCE</scope>
    <source>
        <strain evidence="15">MAG5</strain>
    </source>
</reference>
<comment type="similarity">
    <text evidence="11">In the C-terminal section; belongs to the anthranilate phosphoribosyltransferase family.</text>
</comment>
<dbReference type="GO" id="GO:0005829">
    <property type="term" value="C:cytosol"/>
    <property type="evidence" value="ECO:0007669"/>
    <property type="project" value="TreeGrafter"/>
</dbReference>
<dbReference type="InterPro" id="IPR005940">
    <property type="entry name" value="Anthranilate_Pribosyl_Tfrase"/>
</dbReference>
<feature type="binding site" evidence="12">
    <location>
        <position position="85"/>
    </location>
    <ligand>
        <name>5-phospho-alpha-D-ribose 1-diphosphate</name>
        <dbReference type="ChEBI" id="CHEBI:58017"/>
    </ligand>
</feature>
<keyword evidence="9 12" id="KW-0057">Aromatic amino acid biosynthesis</keyword>
<organism evidence="15 16">
    <name type="scientific">Candidatus Pristimantibacillus lignocellulolyticus</name>
    <dbReference type="NCBI Taxonomy" id="2994561"/>
    <lineage>
        <taxon>Bacteria</taxon>
        <taxon>Bacillati</taxon>
        <taxon>Bacillota</taxon>
        <taxon>Bacilli</taxon>
        <taxon>Bacillales</taxon>
        <taxon>Paenibacillaceae</taxon>
        <taxon>Candidatus Pristimantibacillus</taxon>
    </lineage>
</organism>
<keyword evidence="6 12" id="KW-0479">Metal-binding</keyword>
<gene>
    <name evidence="12 15" type="primary">trpD</name>
    <name evidence="15" type="ORF">NAG76_20200</name>
</gene>
<comment type="caution">
    <text evidence="12">Lacks conserved residue(s) required for the propagation of feature annotation.</text>
</comment>
<dbReference type="Proteomes" id="UP001056756">
    <property type="component" value="Chromosome"/>
</dbReference>
<dbReference type="InterPro" id="IPR017459">
    <property type="entry name" value="Glycosyl_Trfase_fam3_N_dom"/>
</dbReference>
<evidence type="ECO:0000256" key="12">
    <source>
        <dbReference type="HAMAP-Rule" id="MF_00211"/>
    </source>
</evidence>
<evidence type="ECO:0000259" key="13">
    <source>
        <dbReference type="Pfam" id="PF00591"/>
    </source>
</evidence>
<feature type="binding site" evidence="12">
    <location>
        <begin position="113"/>
        <end position="121"/>
    </location>
    <ligand>
        <name>5-phospho-alpha-D-ribose 1-diphosphate</name>
        <dbReference type="ChEBI" id="CHEBI:58017"/>
    </ligand>
</feature>
<feature type="binding site" evidence="12">
    <location>
        <begin position="95"/>
        <end position="98"/>
    </location>
    <ligand>
        <name>5-phospho-alpha-D-ribose 1-diphosphate</name>
        <dbReference type="ChEBI" id="CHEBI:58017"/>
    </ligand>
</feature>
<feature type="domain" description="Glycosyl transferase family 3 N-terminal" evidence="14">
    <location>
        <begin position="8"/>
        <end position="69"/>
    </location>
</feature>
<keyword evidence="7 12" id="KW-0822">Tryptophan biosynthesis</keyword>
<dbReference type="Gene3D" id="3.40.1030.10">
    <property type="entry name" value="Nucleoside phosphorylase/phosphoribosyltransferase catalytic domain"/>
    <property type="match status" value="1"/>
</dbReference>
<comment type="subunit">
    <text evidence="2 12">Homodimer.</text>
</comment>
<dbReference type="InterPro" id="IPR000312">
    <property type="entry name" value="Glycosyl_Trfase_fam3"/>
</dbReference>
<dbReference type="SUPFAM" id="SSF47648">
    <property type="entry name" value="Nucleoside phosphorylase/phosphoribosyltransferase N-terminal domain"/>
    <property type="match status" value="1"/>
</dbReference>
<feature type="binding site" evidence="12">
    <location>
        <position position="171"/>
    </location>
    <ligand>
        <name>anthranilate</name>
        <dbReference type="ChEBI" id="CHEBI:16567"/>
        <label>2</label>
    </ligand>
</feature>
<evidence type="ECO:0000256" key="10">
    <source>
        <dbReference type="ARBA" id="ARBA00052328"/>
    </source>
</evidence>
<accession>A0A9J6ZDL9</accession>